<reference evidence="2 3" key="1">
    <citation type="submission" date="2019-08" db="EMBL/GenBank/DDBJ databases">
        <title>The genome sequence of a newly discovered highly antifungal drug resistant Aspergillus species, Aspergillus tanneri NIH 1004.</title>
        <authorList>
            <person name="Mounaud S."/>
            <person name="Singh I."/>
            <person name="Joardar V."/>
            <person name="Pakala S."/>
            <person name="Pakala S."/>
            <person name="Venepally P."/>
            <person name="Chung J.K."/>
            <person name="Losada L."/>
            <person name="Nierman W.C."/>
        </authorList>
    </citation>
    <scope>NUCLEOTIDE SEQUENCE [LARGE SCALE GENOMIC DNA]</scope>
    <source>
        <strain evidence="2 3">NIH1004</strain>
    </source>
</reference>
<dbReference type="GeneID" id="54323699"/>
<evidence type="ECO:0000313" key="3">
    <source>
        <dbReference type="Proteomes" id="UP000324241"/>
    </source>
</evidence>
<dbReference type="RefSeq" id="XP_033431454.1">
    <property type="nucleotide sequence ID" value="XM_033565697.1"/>
</dbReference>
<sequence>MNFVSALEILRVASAEELQCHFAQTILTLREVGQRLQVRILPTVASRQSDIEGGDPNPASCTTKQTRAKTIPLSAEEKLLRSLSTAVFRLWTIRNENISDIIGRKRLLARDRRIDDITRVEGDPSAPTGDTLLRTCAWISYASEFTKHQECNGDRVRVDHLVRLLLGNQVDSRSFREGQGGTISKYVRGSDQFIGREQFFSLAIGNGIKLFTVKKLLEEKLQHRELEVNCHAILLALGLVYSQVKSTTYKNLGQFVDLLLSEEALVSLPGEESCARSCADLDEESDISHSRKRHILDILRELSTWSKAFQTQYDMRHQTTSLPLKEHARTPSFQNVSLALLDINPVSGLLHQAYRS</sequence>
<dbReference type="OrthoDB" id="4455194at2759"/>
<proteinExistence type="predicted"/>
<evidence type="ECO:0000256" key="1">
    <source>
        <dbReference type="SAM" id="MobiDB-lite"/>
    </source>
</evidence>
<protein>
    <submittedName>
        <fullName evidence="2">Uncharacterized protein</fullName>
    </submittedName>
</protein>
<name>A0A5M9N4E1_9EURO</name>
<dbReference type="EMBL" id="QUQM01000002">
    <property type="protein sequence ID" value="KAA8652093.1"/>
    <property type="molecule type" value="Genomic_DNA"/>
</dbReference>
<accession>A0A5M9N4E1</accession>
<feature type="region of interest" description="Disordered" evidence="1">
    <location>
        <begin position="47"/>
        <end position="67"/>
    </location>
</feature>
<organism evidence="2 3">
    <name type="scientific">Aspergillus tanneri</name>
    <dbReference type="NCBI Taxonomy" id="1220188"/>
    <lineage>
        <taxon>Eukaryota</taxon>
        <taxon>Fungi</taxon>
        <taxon>Dikarya</taxon>
        <taxon>Ascomycota</taxon>
        <taxon>Pezizomycotina</taxon>
        <taxon>Eurotiomycetes</taxon>
        <taxon>Eurotiomycetidae</taxon>
        <taxon>Eurotiales</taxon>
        <taxon>Aspergillaceae</taxon>
        <taxon>Aspergillus</taxon>
        <taxon>Aspergillus subgen. Circumdati</taxon>
    </lineage>
</organism>
<gene>
    <name evidence="2" type="ORF">ATNIH1004_000997</name>
</gene>
<dbReference type="VEuPathDB" id="FungiDB:EYZ11_012510"/>
<dbReference type="Proteomes" id="UP000324241">
    <property type="component" value="Unassembled WGS sequence"/>
</dbReference>
<dbReference type="AlphaFoldDB" id="A0A5M9N4E1"/>
<evidence type="ECO:0000313" key="2">
    <source>
        <dbReference type="EMBL" id="KAA8652093.1"/>
    </source>
</evidence>
<comment type="caution">
    <text evidence="2">The sequence shown here is derived from an EMBL/GenBank/DDBJ whole genome shotgun (WGS) entry which is preliminary data.</text>
</comment>